<evidence type="ECO:0000256" key="13">
    <source>
        <dbReference type="PROSITE-ProRule" id="PRU10015"/>
    </source>
</evidence>
<keyword evidence="3 11" id="KW-0489">Methyltransferase</keyword>
<evidence type="ECO:0000256" key="10">
    <source>
        <dbReference type="ARBA" id="ARBA00059995"/>
    </source>
</evidence>
<feature type="binding site" evidence="11 12">
    <location>
        <position position="277"/>
    </location>
    <ligand>
        <name>S-adenosyl-L-methionine</name>
        <dbReference type="ChEBI" id="CHEBI:59789"/>
    </ligand>
</feature>
<feature type="binding site" evidence="11 12">
    <location>
        <position position="327"/>
    </location>
    <ligand>
        <name>S-adenosyl-L-methionine</name>
        <dbReference type="ChEBI" id="CHEBI:59789"/>
    </ligand>
</feature>
<keyword evidence="5 11" id="KW-0949">S-adenosyl-L-methionine</keyword>
<keyword evidence="8 11" id="KW-0411">Iron-sulfur</keyword>
<dbReference type="Gene3D" id="2.40.50.1070">
    <property type="match status" value="1"/>
</dbReference>
<dbReference type="NCBIfam" id="TIGR00479">
    <property type="entry name" value="rumA"/>
    <property type="match status" value="1"/>
</dbReference>
<gene>
    <name evidence="11 15" type="primary">rlmD</name>
    <name evidence="15" type="ORF">Q9312_06410</name>
</gene>
<keyword evidence="6 11" id="KW-0479">Metal-binding</keyword>
<evidence type="ECO:0000256" key="5">
    <source>
        <dbReference type="ARBA" id="ARBA00022691"/>
    </source>
</evidence>
<dbReference type="Pfam" id="PF01938">
    <property type="entry name" value="TRAM"/>
    <property type="match status" value="1"/>
</dbReference>
<dbReference type="SUPFAM" id="SSF50249">
    <property type="entry name" value="Nucleic acid-binding proteins"/>
    <property type="match status" value="1"/>
</dbReference>
<sequence>MARRRKRKPIPQESITVTIESMSHEGRGIAHHQGKTIFVDSALPGEEVVMKYASVRGKFDEGYAIEIVSPSPDRVEPPCEFFELCGGCSLQHMATDSQIKFKQGILAEHFAHFGKIEPEEWLEPMQQDTLGYRSKARLGVRYVSKKESCLVGFREKRSSFLAEIEACEVLIPKVSQLIMSLRAMIGSMDAKQSTPQIELAAGDEQLAFVVRHMEAMTESDRQKWIEFAMEHEIQLYFQPKGPTTVHKVWPDDQLERLYYELPDFKVKLAFHPLDFTQVNTSINRQMVTKAIELLDPQPNERVLDLFCGLGNFTIPLATKAQQVIGVEGVDTMVKRGYENAKLNNLESVEFYQADLQQDFSDKPWAKEGFDKILIDPPRSGALDVVNYLPKFGAKRIVYVSCNPATLARDAGVMKEHGYRLVKAGVMDMFPHTAHVESMAVFERV</sequence>
<name>A0AA51RVX4_9GAMM</name>
<evidence type="ECO:0000256" key="9">
    <source>
        <dbReference type="ARBA" id="ARBA00052756"/>
    </source>
</evidence>
<keyword evidence="4 11" id="KW-0808">Transferase</keyword>
<comment type="similarity">
    <text evidence="11">Belongs to the class I-like SAM-binding methyltransferase superfamily. RNA M5U methyltransferase family. RlmD subfamily.</text>
</comment>
<dbReference type="GO" id="GO:0070475">
    <property type="term" value="P:rRNA base methylation"/>
    <property type="evidence" value="ECO:0007669"/>
    <property type="project" value="TreeGrafter"/>
</dbReference>
<feature type="active site" description="Nucleophile" evidence="11 12">
    <location>
        <position position="401"/>
    </location>
</feature>
<dbReference type="InterPro" id="IPR002792">
    <property type="entry name" value="TRAM_dom"/>
</dbReference>
<evidence type="ECO:0000256" key="3">
    <source>
        <dbReference type="ARBA" id="ARBA00022603"/>
    </source>
</evidence>
<evidence type="ECO:0000256" key="1">
    <source>
        <dbReference type="ARBA" id="ARBA00022485"/>
    </source>
</evidence>
<dbReference type="InterPro" id="IPR030390">
    <property type="entry name" value="MeTrfase_TrmA_AS"/>
</dbReference>
<reference evidence="15 16" key="1">
    <citation type="submission" date="2023-08" db="EMBL/GenBank/DDBJ databases">
        <title>Pleionea litopenaei sp. nov., isolated from stomach of juvenile Litopenaeus vannamei.</title>
        <authorList>
            <person name="Rho A.M."/>
            <person name="Hwang C.Y."/>
        </authorList>
    </citation>
    <scope>NUCLEOTIDE SEQUENCE [LARGE SCALE GENOMIC DNA]</scope>
    <source>
        <strain evidence="15 16">HL-JVS1</strain>
    </source>
</reference>
<dbReference type="GO" id="GO:0005506">
    <property type="term" value="F:iron ion binding"/>
    <property type="evidence" value="ECO:0007669"/>
    <property type="project" value="UniProtKB-UniRule"/>
</dbReference>
<dbReference type="FunFam" id="2.40.50.140:FF:000097">
    <property type="entry name" value="23S rRNA (uracil(1939)-C(5))-methyltransferase RlmD"/>
    <property type="match status" value="1"/>
</dbReference>
<comment type="catalytic activity">
    <reaction evidence="9 11">
        <text>uridine(1939) in 23S rRNA + S-adenosyl-L-methionine = 5-methyluridine(1939) in 23S rRNA + S-adenosyl-L-homocysteine + H(+)</text>
        <dbReference type="Rhea" id="RHEA:42908"/>
        <dbReference type="Rhea" id="RHEA-COMP:10278"/>
        <dbReference type="Rhea" id="RHEA-COMP:10279"/>
        <dbReference type="ChEBI" id="CHEBI:15378"/>
        <dbReference type="ChEBI" id="CHEBI:57856"/>
        <dbReference type="ChEBI" id="CHEBI:59789"/>
        <dbReference type="ChEBI" id="CHEBI:65315"/>
        <dbReference type="ChEBI" id="CHEBI:74447"/>
        <dbReference type="EC" id="2.1.1.190"/>
    </reaction>
</comment>
<evidence type="ECO:0000256" key="6">
    <source>
        <dbReference type="ARBA" id="ARBA00022723"/>
    </source>
</evidence>
<dbReference type="InterPro" id="IPR029063">
    <property type="entry name" value="SAM-dependent_MTases_sf"/>
</dbReference>
<dbReference type="GO" id="GO:0051539">
    <property type="term" value="F:4 iron, 4 sulfur cluster binding"/>
    <property type="evidence" value="ECO:0007669"/>
    <property type="project" value="UniProtKB-KW"/>
</dbReference>
<proteinExistence type="inferred from homology"/>
<feature type="domain" description="TRAM" evidence="14">
    <location>
        <begin position="7"/>
        <end position="66"/>
    </location>
</feature>
<dbReference type="InterPro" id="IPR030391">
    <property type="entry name" value="MeTrfase_TrmA_CS"/>
</dbReference>
<keyword evidence="7 11" id="KW-0408">Iron</keyword>
<feature type="binding site" evidence="11">
    <location>
        <position position="311"/>
    </location>
    <ligand>
        <name>S-adenosyl-L-methionine</name>
        <dbReference type="ChEBI" id="CHEBI:59789"/>
    </ligand>
</feature>
<dbReference type="GO" id="GO:0070041">
    <property type="term" value="F:rRNA (uridine-C5-)-methyltransferase activity"/>
    <property type="evidence" value="ECO:0007669"/>
    <property type="project" value="UniProtKB-UniRule"/>
</dbReference>
<dbReference type="EMBL" id="CP133548">
    <property type="protein sequence ID" value="WMS88545.1"/>
    <property type="molecule type" value="Genomic_DNA"/>
</dbReference>
<feature type="active site" evidence="13">
    <location>
        <position position="401"/>
    </location>
</feature>
<dbReference type="InterPro" id="IPR001566">
    <property type="entry name" value="23S_rRNA_MeTrfase_RlmD"/>
</dbReference>
<dbReference type="Proteomes" id="UP001239782">
    <property type="component" value="Chromosome"/>
</dbReference>
<keyword evidence="16" id="KW-1185">Reference proteome</keyword>
<dbReference type="Gene3D" id="2.40.50.140">
    <property type="entry name" value="Nucleic acid-binding proteins"/>
    <property type="match status" value="1"/>
</dbReference>
<dbReference type="CDD" id="cd02440">
    <property type="entry name" value="AdoMet_MTases"/>
    <property type="match status" value="1"/>
</dbReference>
<dbReference type="PANTHER" id="PTHR11061">
    <property type="entry name" value="RNA M5U METHYLTRANSFERASE"/>
    <property type="match status" value="1"/>
</dbReference>
<evidence type="ECO:0000256" key="4">
    <source>
        <dbReference type="ARBA" id="ARBA00022679"/>
    </source>
</evidence>
<keyword evidence="2 11" id="KW-0698">rRNA processing</keyword>
<evidence type="ECO:0000256" key="12">
    <source>
        <dbReference type="PROSITE-ProRule" id="PRU01024"/>
    </source>
</evidence>
<dbReference type="NCBIfam" id="NF009639">
    <property type="entry name" value="PRK13168.1"/>
    <property type="match status" value="1"/>
</dbReference>
<protein>
    <recommendedName>
        <fullName evidence="11">23S rRNA (uracil(1939)-C(5))-methyltransferase RlmD</fullName>
        <ecNumber evidence="11">2.1.1.190</ecNumber>
    </recommendedName>
    <alternativeName>
        <fullName evidence="11">23S rRNA(m5U1939)-methyltransferase</fullName>
    </alternativeName>
</protein>
<accession>A0AA51RVX4</accession>
<dbReference type="AlphaFoldDB" id="A0AA51RVX4"/>
<organism evidence="15 16">
    <name type="scientific">Pleionea litopenaei</name>
    <dbReference type="NCBI Taxonomy" id="3070815"/>
    <lineage>
        <taxon>Bacteria</taxon>
        <taxon>Pseudomonadati</taxon>
        <taxon>Pseudomonadota</taxon>
        <taxon>Gammaproteobacteria</taxon>
        <taxon>Oceanospirillales</taxon>
        <taxon>Pleioneaceae</taxon>
        <taxon>Pleionea</taxon>
    </lineage>
</organism>
<evidence type="ECO:0000256" key="2">
    <source>
        <dbReference type="ARBA" id="ARBA00022552"/>
    </source>
</evidence>
<feature type="binding site" evidence="11 12">
    <location>
        <position position="306"/>
    </location>
    <ligand>
        <name>S-adenosyl-L-methionine</name>
        <dbReference type="ChEBI" id="CHEBI:59789"/>
    </ligand>
</feature>
<dbReference type="InterPro" id="IPR010280">
    <property type="entry name" value="U5_MeTrfase_fam"/>
</dbReference>
<evidence type="ECO:0000256" key="7">
    <source>
        <dbReference type="ARBA" id="ARBA00023004"/>
    </source>
</evidence>
<dbReference type="InterPro" id="IPR012340">
    <property type="entry name" value="NA-bd_OB-fold"/>
</dbReference>
<dbReference type="PROSITE" id="PS51687">
    <property type="entry name" value="SAM_MT_RNA_M5U"/>
    <property type="match status" value="1"/>
</dbReference>
<dbReference type="SUPFAM" id="SSF53335">
    <property type="entry name" value="S-adenosyl-L-methionine-dependent methyltransferases"/>
    <property type="match status" value="1"/>
</dbReference>
<dbReference type="HAMAP" id="MF_01010">
    <property type="entry name" value="23SrRNA_methyltr_RlmD"/>
    <property type="match status" value="1"/>
</dbReference>
<dbReference type="Gene3D" id="3.40.50.150">
    <property type="entry name" value="Vaccinia Virus protein VP39"/>
    <property type="match status" value="1"/>
</dbReference>
<feature type="binding site" evidence="11">
    <location>
        <position position="88"/>
    </location>
    <ligand>
        <name>[4Fe-4S] cluster</name>
        <dbReference type="ChEBI" id="CHEBI:49883"/>
    </ligand>
</feature>
<evidence type="ECO:0000313" key="15">
    <source>
        <dbReference type="EMBL" id="WMS88545.1"/>
    </source>
</evidence>
<feature type="binding site" evidence="11">
    <location>
        <position position="167"/>
    </location>
    <ligand>
        <name>[4Fe-4S] cluster</name>
        <dbReference type="ChEBI" id="CHEBI:49883"/>
    </ligand>
</feature>
<evidence type="ECO:0000259" key="14">
    <source>
        <dbReference type="PROSITE" id="PS50926"/>
    </source>
</evidence>
<evidence type="ECO:0000256" key="8">
    <source>
        <dbReference type="ARBA" id="ARBA00023014"/>
    </source>
</evidence>
<feature type="binding site" evidence="11 12">
    <location>
        <position position="375"/>
    </location>
    <ligand>
        <name>S-adenosyl-L-methionine</name>
        <dbReference type="ChEBI" id="CHEBI:59789"/>
    </ligand>
</feature>
<dbReference type="KEGG" id="plei:Q9312_06410"/>
<dbReference type="FunFam" id="3.40.50.150:FF:000009">
    <property type="entry name" value="23S rRNA (Uracil(1939)-C(5))-methyltransferase RlmD"/>
    <property type="match status" value="1"/>
</dbReference>
<feature type="binding site" evidence="11">
    <location>
        <position position="85"/>
    </location>
    <ligand>
        <name>[4Fe-4S] cluster</name>
        <dbReference type="ChEBI" id="CHEBI:49883"/>
    </ligand>
</feature>
<feature type="binding site" evidence="11">
    <location>
        <position position="79"/>
    </location>
    <ligand>
        <name>[4Fe-4S] cluster</name>
        <dbReference type="ChEBI" id="CHEBI:49883"/>
    </ligand>
</feature>
<comment type="function">
    <text evidence="10 11">Catalyzes the formation of 5-methyl-uridine at position 1939 (m5U1939) in 23S rRNA.</text>
</comment>
<dbReference type="PROSITE" id="PS01230">
    <property type="entry name" value="TRMA_1"/>
    <property type="match status" value="1"/>
</dbReference>
<evidence type="ECO:0000313" key="16">
    <source>
        <dbReference type="Proteomes" id="UP001239782"/>
    </source>
</evidence>
<keyword evidence="1 11" id="KW-0004">4Fe-4S</keyword>
<dbReference type="EC" id="2.1.1.190" evidence="11"/>
<dbReference type="PANTHER" id="PTHR11061:SF49">
    <property type="entry name" value="23S RRNA (URACIL(1939)-C(5))-METHYLTRANSFERASE RLMD"/>
    <property type="match status" value="1"/>
</dbReference>
<dbReference type="RefSeq" id="WP_309203759.1">
    <property type="nucleotide sequence ID" value="NZ_CP133548.1"/>
</dbReference>
<feature type="binding site" evidence="11">
    <location>
        <position position="354"/>
    </location>
    <ligand>
        <name>S-adenosyl-L-methionine</name>
        <dbReference type="ChEBI" id="CHEBI:59789"/>
    </ligand>
</feature>
<evidence type="ECO:0000256" key="11">
    <source>
        <dbReference type="HAMAP-Rule" id="MF_01010"/>
    </source>
</evidence>
<dbReference type="GO" id="GO:0003723">
    <property type="term" value="F:RNA binding"/>
    <property type="evidence" value="ECO:0007669"/>
    <property type="project" value="InterPro"/>
</dbReference>
<dbReference type="Pfam" id="PF05958">
    <property type="entry name" value="tRNA_U5-meth_tr"/>
    <property type="match status" value="1"/>
</dbReference>
<dbReference type="PROSITE" id="PS50926">
    <property type="entry name" value="TRAM"/>
    <property type="match status" value="1"/>
</dbReference>
<dbReference type="PROSITE" id="PS01231">
    <property type="entry name" value="TRMA_2"/>
    <property type="match status" value="1"/>
</dbReference>